<protein>
    <submittedName>
        <fullName evidence="1">Annexin VII</fullName>
    </submittedName>
</protein>
<organism evidence="1">
    <name type="scientific">Meiothermus ruber</name>
    <dbReference type="NCBI Taxonomy" id="277"/>
    <lineage>
        <taxon>Bacteria</taxon>
        <taxon>Thermotogati</taxon>
        <taxon>Deinococcota</taxon>
        <taxon>Deinococci</taxon>
        <taxon>Thermales</taxon>
        <taxon>Thermaceae</taxon>
        <taxon>Meiothermus</taxon>
    </lineage>
</organism>
<reference evidence="1" key="1">
    <citation type="journal article" date="2020" name="mSystems">
        <title>Genome- and Community-Level Interaction Insights into Carbon Utilization and Element Cycling Functions of Hydrothermarchaeota in Hydrothermal Sediment.</title>
        <authorList>
            <person name="Zhou Z."/>
            <person name="Liu Y."/>
            <person name="Xu W."/>
            <person name="Pan J."/>
            <person name="Luo Z.H."/>
            <person name="Li M."/>
        </authorList>
    </citation>
    <scope>NUCLEOTIDE SEQUENCE [LARGE SCALE GENOMIC DNA]</scope>
    <source>
        <strain evidence="1">SpSt-524</strain>
    </source>
</reference>
<comment type="caution">
    <text evidence="1">The sequence shown here is derived from an EMBL/GenBank/DDBJ whole genome shotgun (WGS) entry which is preliminary data.</text>
</comment>
<proteinExistence type="predicted"/>
<sequence>MTAEVFRRMPYAEAEAKAQKVLVDGYGEGLVLQGNAGYYALYYLFGLLGLRAPVPSHPPDWVAGPQSELVFMEPYQMAHWLEANGYNLFINESK</sequence>
<name>A0A7C3I0Y1_MEIRU</name>
<dbReference type="AlphaFoldDB" id="A0A7C3I0Y1"/>
<dbReference type="EMBL" id="DSWI01000028">
    <property type="protein sequence ID" value="HFG21465.1"/>
    <property type="molecule type" value="Genomic_DNA"/>
</dbReference>
<accession>A0A7C3I0Y1</accession>
<evidence type="ECO:0000313" key="1">
    <source>
        <dbReference type="EMBL" id="HFG21465.1"/>
    </source>
</evidence>
<gene>
    <name evidence="1" type="ORF">ENS82_12280</name>
</gene>